<dbReference type="EMBL" id="CP029462">
    <property type="protein sequence ID" value="AXL20454.1"/>
    <property type="molecule type" value="Genomic_DNA"/>
</dbReference>
<dbReference type="InterPro" id="IPR050921">
    <property type="entry name" value="T4SS_GSP_E_ATPase"/>
</dbReference>
<dbReference type="Pfam" id="PF00437">
    <property type="entry name" value="T2SSE"/>
    <property type="match status" value="1"/>
</dbReference>
<dbReference type="InterPro" id="IPR027417">
    <property type="entry name" value="P-loop_NTPase"/>
</dbReference>
<dbReference type="GO" id="GO:0016887">
    <property type="term" value="F:ATP hydrolysis activity"/>
    <property type="evidence" value="ECO:0007669"/>
    <property type="project" value="InterPro"/>
</dbReference>
<evidence type="ECO:0000313" key="2">
    <source>
        <dbReference type="EMBL" id="AXL20454.1"/>
    </source>
</evidence>
<evidence type="ECO:0000256" key="1">
    <source>
        <dbReference type="ARBA" id="ARBA00006611"/>
    </source>
</evidence>
<dbReference type="Gene3D" id="3.30.450.90">
    <property type="match status" value="1"/>
</dbReference>
<accession>A0A346AX61</accession>
<dbReference type="SMART" id="SM00382">
    <property type="entry name" value="AAA"/>
    <property type="match status" value="1"/>
</dbReference>
<name>A0A346AX61_9FIRM</name>
<gene>
    <name evidence="2" type="ORF">DKB62_02070</name>
</gene>
<keyword evidence="3" id="KW-1185">Reference proteome</keyword>
<dbReference type="Gene3D" id="3.40.50.300">
    <property type="entry name" value="P-loop containing nucleotide triphosphate hydrolases"/>
    <property type="match status" value="1"/>
</dbReference>
<reference evidence="2 3" key="1">
    <citation type="submission" date="2018-05" db="EMBL/GenBank/DDBJ databases">
        <title>Complete genome sequence of Megasphaera sp. AJH120T, isolated from the ceca of a chicken.</title>
        <authorList>
            <person name="Maki J."/>
            <person name="Looft T."/>
        </authorList>
    </citation>
    <scope>NUCLEOTIDE SEQUENCE [LARGE SCALE GENOMIC DNA]</scope>
    <source>
        <strain evidence="2 3">AJH120</strain>
    </source>
</reference>
<dbReference type="PANTHER" id="PTHR30486">
    <property type="entry name" value="TWITCHING MOTILITY PROTEIN PILT"/>
    <property type="match status" value="1"/>
</dbReference>
<protein>
    <submittedName>
        <fullName evidence="2">Uncharacterized protein</fullName>
    </submittedName>
</protein>
<dbReference type="InterPro" id="IPR001482">
    <property type="entry name" value="T2SS/T4SS_dom"/>
</dbReference>
<dbReference type="KEGG" id="meg:DKB62_02070"/>
<dbReference type="RefSeq" id="WP_087477128.1">
    <property type="nucleotide sequence ID" value="NZ_CAUWMV010000001.1"/>
</dbReference>
<dbReference type="SUPFAM" id="SSF52540">
    <property type="entry name" value="P-loop containing nucleoside triphosphate hydrolases"/>
    <property type="match status" value="1"/>
</dbReference>
<dbReference type="PROSITE" id="PS00662">
    <property type="entry name" value="T2SP_E"/>
    <property type="match status" value="1"/>
</dbReference>
<organism evidence="2 3">
    <name type="scientific">Megasphaera stantonii</name>
    <dbReference type="NCBI Taxonomy" id="2144175"/>
    <lineage>
        <taxon>Bacteria</taxon>
        <taxon>Bacillati</taxon>
        <taxon>Bacillota</taxon>
        <taxon>Negativicutes</taxon>
        <taxon>Veillonellales</taxon>
        <taxon>Veillonellaceae</taxon>
        <taxon>Megasphaera</taxon>
    </lineage>
</organism>
<sequence>MDIAAVLAAAVQSQASDIHLQEGRLPLLRLGAELFPWGNHRVGGEDISAWLQALGQPFDGRPYVSTAFSWDGRVRCRLHGSREQAGVHVVVRILYPLDTLPPDGDELLLRRLSGLDDGLVLVCGPTGSGKTTALWRILCWANANRRCHIITLEDPIEYVVPGELALISQREYGIHFQSFAEGVREALRQDPDILLVGEMRDRETMDAALTAAETGHLVFATLHTRSAAQAVSRMAGAYAGAEQEEMRCRLAMVLQGILAQRRRDGADGAYIAREILLHTPAVAQLIRSGREHQLATVMQTGAALGMRTMEQALQRHRRNLI</sequence>
<proteinExistence type="inferred from homology"/>
<evidence type="ECO:0000313" key="3">
    <source>
        <dbReference type="Proteomes" id="UP000254337"/>
    </source>
</evidence>
<dbReference type="AlphaFoldDB" id="A0A346AX61"/>
<dbReference type="InterPro" id="IPR003593">
    <property type="entry name" value="AAA+_ATPase"/>
</dbReference>
<dbReference type="Proteomes" id="UP000254337">
    <property type="component" value="Chromosome"/>
</dbReference>
<dbReference type="OrthoDB" id="9808272at2"/>
<comment type="similarity">
    <text evidence="1">Belongs to the GSP E family.</text>
</comment>